<keyword evidence="5" id="KW-1185">Reference proteome</keyword>
<sequence>MKKSVLYFLLLLFVQMGFAQSDLSWQGYFSYNEIKDVSEAPSAVFAASENALFSKNTTTNLIKTTNTIDGLSGQTISSLYYSATFNKTILGYENGLILVINQADGTILNVVDIINKQLPANLKKINHFMEFEGIAYVSCDFGIVQFNLATMLFGDTYFIGDNGAEIIVNQTAVFNGFIYAATNNGIRRAAIANENLIDFNQWTTIAAGNWSGITAFGTDLYATDTFGNVQKLSATSSSFTGFTQLPQRSVDMRATTDYLIMTTLNSIYIYNSQMVLVRQINTNQIPETNLGFSCATIIGDSVFIGTKENGLITTSLASAVTFENITPIGPARNNIFSLQVTPNVLWAVYGDYTAGYNPYPLDSYGISKFNEKGWLNIPYEKVLGAQSMTRIAINPSNENEVYASSFFSGLLKIENDEPKILYNQTNSGLESLTFVGPDYIDIRINGTAFDKSGNLWVTNSRIKNGLKVLKPGGQWQSYAMDAILASPIDNSFGAMVIDKNGTKWLSTSEDGVVGFNETNNKFKKITSGPDTGNLPISNVRTVAVDTRNQLWIGTTKGLRVLPNVSSFQSEEQMTANPIIILEDNLAQELLFEQFITDIAVDGANNKWIGTGDSGLFLVSPNGQETKYHFTINNSPLPSNVINDIDINSTTGEVFIATAKGMVSFKGVSTAANDDLSNAYVYPNPMRPEYQGTVKIAGLLDRANVKITDIGGNLVYETTSEGGTIEWDTTAFGKYKVASGVYMIFISAQDGVETKVKKVMIIR</sequence>
<dbReference type="Pfam" id="PF21544">
    <property type="entry name" value="PorZ_N_b_propeller"/>
    <property type="match status" value="1"/>
</dbReference>
<accession>A0A366B129</accession>
<keyword evidence="1 2" id="KW-0732">Signal</keyword>
<evidence type="ECO:0000256" key="1">
    <source>
        <dbReference type="ARBA" id="ARBA00022729"/>
    </source>
</evidence>
<proteinExistence type="predicted"/>
<dbReference type="InterPro" id="IPR048954">
    <property type="entry name" value="PorZ_N"/>
</dbReference>
<dbReference type="NCBIfam" id="TIGR04183">
    <property type="entry name" value="Por_Secre_tail"/>
    <property type="match status" value="1"/>
</dbReference>
<protein>
    <submittedName>
        <fullName evidence="4">ABC transporter substrate-binding protein</fullName>
    </submittedName>
</protein>
<dbReference type="InterPro" id="IPR015943">
    <property type="entry name" value="WD40/YVTN_repeat-like_dom_sf"/>
</dbReference>
<dbReference type="Gene3D" id="2.130.10.10">
    <property type="entry name" value="YVTN repeat-like/Quinoprotein amine dehydrogenase"/>
    <property type="match status" value="1"/>
</dbReference>
<gene>
    <name evidence="4" type="ORF">DR980_11735</name>
</gene>
<organism evidence="4 5">
    <name type="scientific">Flavobacterium psychrolimnae</name>
    <dbReference type="NCBI Taxonomy" id="249351"/>
    <lineage>
        <taxon>Bacteria</taxon>
        <taxon>Pseudomonadati</taxon>
        <taxon>Bacteroidota</taxon>
        <taxon>Flavobacteriia</taxon>
        <taxon>Flavobacteriales</taxon>
        <taxon>Flavobacteriaceae</taxon>
        <taxon>Flavobacterium</taxon>
    </lineage>
</organism>
<feature type="signal peptide" evidence="2">
    <location>
        <begin position="1"/>
        <end position="19"/>
    </location>
</feature>
<dbReference type="InterPro" id="IPR026444">
    <property type="entry name" value="Secre_tail"/>
</dbReference>
<feature type="domain" description="PorZ N-terminal beta-propeller" evidence="3">
    <location>
        <begin position="44"/>
        <end position="203"/>
    </location>
</feature>
<evidence type="ECO:0000256" key="2">
    <source>
        <dbReference type="SAM" id="SignalP"/>
    </source>
</evidence>
<evidence type="ECO:0000259" key="3">
    <source>
        <dbReference type="Pfam" id="PF21544"/>
    </source>
</evidence>
<dbReference type="SUPFAM" id="SSF101898">
    <property type="entry name" value="NHL repeat"/>
    <property type="match status" value="1"/>
</dbReference>
<dbReference type="OrthoDB" id="9807410at2"/>
<evidence type="ECO:0000313" key="5">
    <source>
        <dbReference type="Proteomes" id="UP000253676"/>
    </source>
</evidence>
<feature type="chain" id="PRO_5016891809" evidence="2">
    <location>
        <begin position="20"/>
        <end position="762"/>
    </location>
</feature>
<evidence type="ECO:0000313" key="4">
    <source>
        <dbReference type="EMBL" id="RBN49874.1"/>
    </source>
</evidence>
<dbReference type="EMBL" id="QNUX01000010">
    <property type="protein sequence ID" value="RBN49874.1"/>
    <property type="molecule type" value="Genomic_DNA"/>
</dbReference>
<reference evidence="4 5" key="1">
    <citation type="submission" date="2018-07" db="EMBL/GenBank/DDBJ databases">
        <title>Complete genome sequence of Flavobacterium psychrolimnae LMG 22018.</title>
        <authorList>
            <person name="Kim D.-U."/>
        </authorList>
    </citation>
    <scope>NUCLEOTIDE SEQUENCE [LARGE SCALE GENOMIC DNA]</scope>
    <source>
        <strain evidence="4 5">LMG 22018</strain>
    </source>
</reference>
<comment type="caution">
    <text evidence="4">The sequence shown here is derived from an EMBL/GenBank/DDBJ whole genome shotgun (WGS) entry which is preliminary data.</text>
</comment>
<dbReference type="AlphaFoldDB" id="A0A366B129"/>
<dbReference type="RefSeq" id="WP_113636356.1">
    <property type="nucleotide sequence ID" value="NZ_QNUX01000010.1"/>
</dbReference>
<dbReference type="Proteomes" id="UP000253676">
    <property type="component" value="Unassembled WGS sequence"/>
</dbReference>
<name>A0A366B129_9FLAO</name>